<dbReference type="AlphaFoldDB" id="A0A919TTR3"/>
<feature type="transmembrane region" description="Helical" evidence="1">
    <location>
        <begin position="139"/>
        <end position="157"/>
    </location>
</feature>
<accession>A0A919TTR3</accession>
<dbReference type="GO" id="GO:0006508">
    <property type="term" value="P:proteolysis"/>
    <property type="evidence" value="ECO:0007669"/>
    <property type="project" value="UniProtKB-KW"/>
</dbReference>
<comment type="caution">
    <text evidence="3">The sequence shown here is derived from an EMBL/GenBank/DDBJ whole genome shotgun (WGS) entry which is preliminary data.</text>
</comment>
<dbReference type="Proteomes" id="UP000623608">
    <property type="component" value="Unassembled WGS sequence"/>
</dbReference>
<feature type="domain" description="CAAX prenyl protease 2/Lysostaphin resistance protein A-like" evidence="2">
    <location>
        <begin position="149"/>
        <end position="238"/>
    </location>
</feature>
<feature type="transmembrane region" description="Helical" evidence="1">
    <location>
        <begin position="103"/>
        <end position="127"/>
    </location>
</feature>
<dbReference type="RefSeq" id="WP_203808239.1">
    <property type="nucleotide sequence ID" value="NZ_BOMY01000030.1"/>
</dbReference>
<keyword evidence="1" id="KW-0472">Membrane</keyword>
<feature type="transmembrane region" description="Helical" evidence="1">
    <location>
        <begin position="202"/>
        <end position="220"/>
    </location>
</feature>
<feature type="transmembrane region" description="Helical" evidence="1">
    <location>
        <begin position="258"/>
        <end position="278"/>
    </location>
</feature>
<dbReference type="Pfam" id="PF02517">
    <property type="entry name" value="Rce1-like"/>
    <property type="match status" value="1"/>
</dbReference>
<dbReference type="GO" id="GO:0004175">
    <property type="term" value="F:endopeptidase activity"/>
    <property type="evidence" value="ECO:0007669"/>
    <property type="project" value="UniProtKB-ARBA"/>
</dbReference>
<keyword evidence="3" id="KW-0378">Hydrolase</keyword>
<proteinExistence type="predicted"/>
<evidence type="ECO:0000256" key="1">
    <source>
        <dbReference type="SAM" id="Phobius"/>
    </source>
</evidence>
<evidence type="ECO:0000313" key="3">
    <source>
        <dbReference type="EMBL" id="GIF21544.1"/>
    </source>
</evidence>
<keyword evidence="4" id="KW-1185">Reference proteome</keyword>
<sequence length="326" mass="34197">MPKYHRLAGPKVSRTVLGTLFIVVAGTVLSIGLFVLVTVAATLAGRPEGADGVPSFGELADLALVFLMIAALLPATLVAARAIQQRPAGTLASVTGRLRWRWLLTCLGVAAVAIVLLLGGGTALASATGVDAELDPADLVGWGPFLASMAVLLLVVPPQAAAEEFVTRGWLLQAVGSWCRRPWLPIAVQAVIFAALHGWGTPWGFADLLLFGVVAGWLTVRTGGLEAAIALHVANNLLGSVAAAAFGELGTDETAADMPWQFMVVDVVVLTAYAWVVLRLARRAGVAFESCIDPLDRVDFPTQSNIDAQLESELPLAGQRIDLPSR</sequence>
<organism evidence="3 4">
    <name type="scientific">Paractinoplanes tereljensis</name>
    <dbReference type="NCBI Taxonomy" id="571912"/>
    <lineage>
        <taxon>Bacteria</taxon>
        <taxon>Bacillati</taxon>
        <taxon>Actinomycetota</taxon>
        <taxon>Actinomycetes</taxon>
        <taxon>Micromonosporales</taxon>
        <taxon>Micromonosporaceae</taxon>
        <taxon>Paractinoplanes</taxon>
    </lineage>
</organism>
<feature type="transmembrane region" description="Helical" evidence="1">
    <location>
        <begin position="227"/>
        <end position="246"/>
    </location>
</feature>
<protein>
    <submittedName>
        <fullName evidence="3">CAAX amino protease</fullName>
    </submittedName>
</protein>
<name>A0A919TTR3_9ACTN</name>
<dbReference type="GO" id="GO:0080120">
    <property type="term" value="P:CAAX-box protein maturation"/>
    <property type="evidence" value="ECO:0007669"/>
    <property type="project" value="UniProtKB-ARBA"/>
</dbReference>
<evidence type="ECO:0000313" key="4">
    <source>
        <dbReference type="Proteomes" id="UP000623608"/>
    </source>
</evidence>
<feature type="transmembrane region" description="Helical" evidence="1">
    <location>
        <begin position="178"/>
        <end position="196"/>
    </location>
</feature>
<gene>
    <name evidence="3" type="ORF">Ate02nite_42740</name>
</gene>
<feature type="transmembrane region" description="Helical" evidence="1">
    <location>
        <begin position="20"/>
        <end position="43"/>
    </location>
</feature>
<reference evidence="3" key="1">
    <citation type="submission" date="2021-01" db="EMBL/GenBank/DDBJ databases">
        <title>Whole genome shotgun sequence of Actinoplanes tereljensis NBRC 105297.</title>
        <authorList>
            <person name="Komaki H."/>
            <person name="Tamura T."/>
        </authorList>
    </citation>
    <scope>NUCLEOTIDE SEQUENCE</scope>
    <source>
        <strain evidence="3">NBRC 105297</strain>
    </source>
</reference>
<keyword evidence="1" id="KW-0812">Transmembrane</keyword>
<keyword evidence="1" id="KW-1133">Transmembrane helix</keyword>
<evidence type="ECO:0000259" key="2">
    <source>
        <dbReference type="Pfam" id="PF02517"/>
    </source>
</evidence>
<keyword evidence="3" id="KW-0645">Protease</keyword>
<dbReference type="InterPro" id="IPR003675">
    <property type="entry name" value="Rce1/LyrA-like_dom"/>
</dbReference>
<feature type="transmembrane region" description="Helical" evidence="1">
    <location>
        <begin position="63"/>
        <end position="83"/>
    </location>
</feature>
<dbReference type="EMBL" id="BOMY01000030">
    <property type="protein sequence ID" value="GIF21544.1"/>
    <property type="molecule type" value="Genomic_DNA"/>
</dbReference>